<dbReference type="Gene3D" id="3.30.420.10">
    <property type="entry name" value="Ribonuclease H-like superfamily/Ribonuclease H"/>
    <property type="match status" value="1"/>
</dbReference>
<evidence type="ECO:0000259" key="8">
    <source>
        <dbReference type="Pfam" id="PF00136"/>
    </source>
</evidence>
<dbReference type="Gene3D" id="1.10.132.60">
    <property type="entry name" value="DNA polymerase family B, C-terminal domain"/>
    <property type="match status" value="1"/>
</dbReference>
<dbReference type="PANTHER" id="PTHR10322">
    <property type="entry name" value="DNA POLYMERASE CATALYTIC SUBUNIT"/>
    <property type="match status" value="1"/>
</dbReference>
<sequence>MSEPIFIEGSLFDIYHIEDKIHLWLRTQNGESVLFHDFYQPVIYARGEESVLKKLVQRFYELDALADIPVYVPKTLFYENVSVSVLKLKISRPSILSRVSRKLYALYGKFDIYHSDIEVSTSYMVEKKIFPLCKLRISYTEGKFGKKIRTIETDKGDKIEKLEYEVPDFRILSMKLVESHRIEMKNNSILFHNGDRFWEFSGKNPKDLLIGIDRLLKTEDPDVILSSFGDQVIFPYLFTQAQKLKIFPAFDRDRSSLIRRNIQTKGTSFNTYGTIVYRAPSYPLFGRWHIDAENSFVHKEADLLGIVELARLSRLPIQKMARASTGKALTSIETDVALRRGYLVPWQKSAIESPKTALQLLEADKGGLVFQPDISFGMTAENVAQLDFAQMYPSTMVIHNISPECVNCLCCADDPDAPTVPGLGYKICKKRKGIVSEALQHVLDRRAYYKDKTKEIEKANLGKDVSYAKKLSEYDLKQSSLKWMLVTSFGYLGYRNAKFGRLESHESVNAFAREKLLTAKEIAEERGYVFIHAITDSIFIRKENSSSFSEEELESLCSEIGKNTNVKIDVDGIYTWLLFPASSQDPQMPVANRYMGRFTTGKLKCRGIGARRKDLPIFIRNAQKEMLEWMQNRITIADLKNSEYEILRIYERYDSDLKSEKAPWEELLIRKSTSKELEEYEVAGPTAVSLHNLKEMGITVQAGEKIRYLVLNRKGKSKDRWYLPEEMIRVLKRKNQKIHLDRTYYRKLLIGVFKEIWSEFASFQNFESLIDEQRWLPFERCYKTEYEKFLMNRWEVVRSKMNPSVKSGR</sequence>
<dbReference type="EMBL" id="AOHC02000026">
    <property type="protein sequence ID" value="EMY78102.1"/>
    <property type="molecule type" value="Genomic_DNA"/>
</dbReference>
<dbReference type="Pfam" id="PF00136">
    <property type="entry name" value="DNA_pol_B"/>
    <property type="match status" value="1"/>
</dbReference>
<gene>
    <name evidence="9" type="ORF">LEP1GSC060_1852</name>
</gene>
<keyword evidence="6" id="KW-0238">DNA-binding</keyword>
<dbReference type="InterPro" id="IPR006172">
    <property type="entry name" value="DNA-dir_DNA_pol_B"/>
</dbReference>
<evidence type="ECO:0000256" key="1">
    <source>
        <dbReference type="ARBA" id="ARBA00005755"/>
    </source>
</evidence>
<keyword evidence="10" id="KW-1185">Reference proteome</keyword>
<dbReference type="STRING" id="1218598.LEP1GSC060_1852"/>
<dbReference type="SMART" id="SM00486">
    <property type="entry name" value="POLBc"/>
    <property type="match status" value="1"/>
</dbReference>
<comment type="caution">
    <text evidence="9">The sequence shown here is derived from an EMBL/GenBank/DDBJ whole genome shotgun (WGS) entry which is preliminary data.</text>
</comment>
<dbReference type="InterPro" id="IPR023211">
    <property type="entry name" value="DNA_pol_palm_dom_sf"/>
</dbReference>
<dbReference type="InterPro" id="IPR050240">
    <property type="entry name" value="DNA_pol_type-B"/>
</dbReference>
<dbReference type="InterPro" id="IPR036397">
    <property type="entry name" value="RNaseH_sf"/>
</dbReference>
<evidence type="ECO:0000256" key="4">
    <source>
        <dbReference type="ARBA" id="ARBA00022695"/>
    </source>
</evidence>
<evidence type="ECO:0000313" key="9">
    <source>
        <dbReference type="EMBL" id="EMY78102.1"/>
    </source>
</evidence>
<dbReference type="AlphaFoldDB" id="N1WLJ5"/>
<dbReference type="InterPro" id="IPR042087">
    <property type="entry name" value="DNA_pol_B_thumb"/>
</dbReference>
<reference evidence="9" key="1">
    <citation type="submission" date="2013-03" db="EMBL/GenBank/DDBJ databases">
        <authorList>
            <person name="Harkins D.M."/>
            <person name="Durkin A.S."/>
            <person name="Brinkac L.M."/>
            <person name="Haft D.H."/>
            <person name="Selengut J.D."/>
            <person name="Sanka R."/>
            <person name="DePew J."/>
            <person name="Purushe J."/>
            <person name="Hartskeerl R.A."/>
            <person name="Ahmed A."/>
            <person name="van der Linden H."/>
            <person name="Goris M.G.A."/>
            <person name="Vinetz J.M."/>
            <person name="Sutton G.G."/>
            <person name="Nierman W.C."/>
            <person name="Fouts D.E."/>
        </authorList>
    </citation>
    <scope>NUCLEOTIDE SEQUENCE [LARGE SCALE GENOMIC DNA]</scope>
    <source>
        <strain evidence="9">ICFT</strain>
    </source>
</reference>
<organism evidence="9 10">
    <name type="scientific">Leptospira weilii serovar Ranarum str. ICFT</name>
    <dbReference type="NCBI Taxonomy" id="1218598"/>
    <lineage>
        <taxon>Bacteria</taxon>
        <taxon>Pseudomonadati</taxon>
        <taxon>Spirochaetota</taxon>
        <taxon>Spirochaetia</taxon>
        <taxon>Leptospirales</taxon>
        <taxon>Leptospiraceae</taxon>
        <taxon>Leptospira</taxon>
    </lineage>
</organism>
<keyword evidence="5" id="KW-0239">DNA-directed DNA polymerase</keyword>
<accession>N1WLJ5</accession>
<feature type="domain" description="DNA-directed DNA polymerase family B multifunctional" evidence="8">
    <location>
        <begin position="355"/>
        <end position="749"/>
    </location>
</feature>
<dbReference type="InterPro" id="IPR006134">
    <property type="entry name" value="DNA-dir_DNA_pol_B_multi_dom"/>
</dbReference>
<dbReference type="GO" id="GO:0003887">
    <property type="term" value="F:DNA-directed DNA polymerase activity"/>
    <property type="evidence" value="ECO:0007669"/>
    <property type="project" value="UniProtKB-KW"/>
</dbReference>
<dbReference type="SUPFAM" id="SSF53098">
    <property type="entry name" value="Ribonuclease H-like"/>
    <property type="match status" value="1"/>
</dbReference>
<dbReference type="InterPro" id="IPR012337">
    <property type="entry name" value="RNaseH-like_sf"/>
</dbReference>
<comment type="catalytic activity">
    <reaction evidence="7">
        <text>DNA(n) + a 2'-deoxyribonucleoside 5'-triphosphate = DNA(n+1) + diphosphate</text>
        <dbReference type="Rhea" id="RHEA:22508"/>
        <dbReference type="Rhea" id="RHEA-COMP:17339"/>
        <dbReference type="Rhea" id="RHEA-COMP:17340"/>
        <dbReference type="ChEBI" id="CHEBI:33019"/>
        <dbReference type="ChEBI" id="CHEBI:61560"/>
        <dbReference type="ChEBI" id="CHEBI:173112"/>
        <dbReference type="EC" id="2.7.7.7"/>
    </reaction>
</comment>
<protein>
    <recommendedName>
        <fullName evidence="2">DNA-directed DNA polymerase</fullName>
        <ecNumber evidence="2">2.7.7.7</ecNumber>
    </recommendedName>
</protein>
<comment type="similarity">
    <text evidence="1">Belongs to the DNA polymerase type-B family.</text>
</comment>
<dbReference type="RefSeq" id="WP_003001123.1">
    <property type="nucleotide sequence ID" value="NZ_AOHC02000026.1"/>
</dbReference>
<dbReference type="PANTHER" id="PTHR10322:SF23">
    <property type="entry name" value="DNA POLYMERASE DELTA CATALYTIC SUBUNIT"/>
    <property type="match status" value="1"/>
</dbReference>
<proteinExistence type="inferred from homology"/>
<evidence type="ECO:0000256" key="5">
    <source>
        <dbReference type="ARBA" id="ARBA00022932"/>
    </source>
</evidence>
<dbReference type="Gene3D" id="3.30.342.10">
    <property type="entry name" value="DNA Polymerase, chain B, domain 1"/>
    <property type="match status" value="1"/>
</dbReference>
<dbReference type="Proteomes" id="UP000012313">
    <property type="component" value="Unassembled WGS sequence"/>
</dbReference>
<dbReference type="GO" id="GO:0006261">
    <property type="term" value="P:DNA-templated DNA replication"/>
    <property type="evidence" value="ECO:0007669"/>
    <property type="project" value="TreeGrafter"/>
</dbReference>
<dbReference type="GO" id="GO:0003677">
    <property type="term" value="F:DNA binding"/>
    <property type="evidence" value="ECO:0007669"/>
    <property type="project" value="UniProtKB-KW"/>
</dbReference>
<dbReference type="SUPFAM" id="SSF56672">
    <property type="entry name" value="DNA/RNA polymerases"/>
    <property type="match status" value="1"/>
</dbReference>
<dbReference type="EC" id="2.7.7.7" evidence="2"/>
<evidence type="ECO:0000256" key="3">
    <source>
        <dbReference type="ARBA" id="ARBA00022679"/>
    </source>
</evidence>
<dbReference type="GO" id="GO:0000166">
    <property type="term" value="F:nucleotide binding"/>
    <property type="evidence" value="ECO:0007669"/>
    <property type="project" value="InterPro"/>
</dbReference>
<keyword evidence="3" id="KW-0808">Transferase</keyword>
<dbReference type="OrthoDB" id="139066at2"/>
<evidence type="ECO:0000256" key="2">
    <source>
        <dbReference type="ARBA" id="ARBA00012417"/>
    </source>
</evidence>
<name>N1WLJ5_9LEPT</name>
<keyword evidence="4" id="KW-0548">Nucleotidyltransferase</keyword>
<dbReference type="Gene3D" id="3.90.1600.10">
    <property type="entry name" value="Palm domain of DNA polymerase"/>
    <property type="match status" value="1"/>
</dbReference>
<evidence type="ECO:0000256" key="6">
    <source>
        <dbReference type="ARBA" id="ARBA00023125"/>
    </source>
</evidence>
<dbReference type="InterPro" id="IPR043502">
    <property type="entry name" value="DNA/RNA_pol_sf"/>
</dbReference>
<dbReference type="Gene3D" id="1.10.287.690">
    <property type="entry name" value="Helix hairpin bin"/>
    <property type="match status" value="1"/>
</dbReference>
<evidence type="ECO:0000256" key="7">
    <source>
        <dbReference type="ARBA" id="ARBA00049244"/>
    </source>
</evidence>
<evidence type="ECO:0000313" key="10">
    <source>
        <dbReference type="Proteomes" id="UP000012313"/>
    </source>
</evidence>